<feature type="chain" id="PRO_5003519596" description="Secreted protein" evidence="1">
    <location>
        <begin position="21"/>
        <end position="155"/>
    </location>
</feature>
<dbReference type="HOGENOM" id="CLU_1696739_0_0_1"/>
<name>G8ZTP5_TORDE</name>
<accession>G8ZTP5</accession>
<feature type="signal peptide" evidence="1">
    <location>
        <begin position="1"/>
        <end position="20"/>
    </location>
</feature>
<evidence type="ECO:0000313" key="2">
    <source>
        <dbReference type="EMBL" id="CCE91989.1"/>
    </source>
</evidence>
<dbReference type="InParanoid" id="G8ZTP5"/>
<reference evidence="2 3" key="1">
    <citation type="journal article" date="2011" name="Proc. Natl. Acad. Sci. U.S.A.">
        <title>Evolutionary erosion of yeast sex chromosomes by mating-type switching accidents.</title>
        <authorList>
            <person name="Gordon J.L."/>
            <person name="Armisen D."/>
            <person name="Proux-Wera E."/>
            <person name="Oheigeartaigh S.S."/>
            <person name="Byrne K.P."/>
            <person name="Wolfe K.H."/>
        </authorList>
    </citation>
    <scope>NUCLEOTIDE SEQUENCE [LARGE SCALE GENOMIC DNA]</scope>
    <source>
        <strain evidence="3">ATCC 10662 / CBS 1146 / NBRC 0425 / NCYC 2629 / NRRL Y-866</strain>
    </source>
</reference>
<dbReference type="Proteomes" id="UP000005627">
    <property type="component" value="Chromosome 4"/>
</dbReference>
<dbReference type="AlphaFoldDB" id="G8ZTP5"/>
<dbReference type="KEGG" id="tdl:TDEL_0D04050"/>
<keyword evidence="3" id="KW-1185">Reference proteome</keyword>
<dbReference type="GeneID" id="11502423"/>
<dbReference type="EMBL" id="HE616745">
    <property type="protein sequence ID" value="CCE91989.1"/>
    <property type="molecule type" value="Genomic_DNA"/>
</dbReference>
<gene>
    <name evidence="2" type="primary">TDEL0D04050</name>
    <name evidence="2" type="ORF">TDEL_0D04050</name>
</gene>
<evidence type="ECO:0000313" key="3">
    <source>
        <dbReference type="Proteomes" id="UP000005627"/>
    </source>
</evidence>
<proteinExistence type="predicted"/>
<dbReference type="RefSeq" id="XP_003681200.1">
    <property type="nucleotide sequence ID" value="XM_003681152.1"/>
</dbReference>
<keyword evidence="1" id="KW-0732">Signal</keyword>
<organism evidence="2 3">
    <name type="scientific">Torulaspora delbrueckii</name>
    <name type="common">Yeast</name>
    <name type="synonym">Candida colliculosa</name>
    <dbReference type="NCBI Taxonomy" id="4950"/>
    <lineage>
        <taxon>Eukaryota</taxon>
        <taxon>Fungi</taxon>
        <taxon>Dikarya</taxon>
        <taxon>Ascomycota</taxon>
        <taxon>Saccharomycotina</taxon>
        <taxon>Saccharomycetes</taxon>
        <taxon>Saccharomycetales</taxon>
        <taxon>Saccharomycetaceae</taxon>
        <taxon>Torulaspora</taxon>
    </lineage>
</organism>
<evidence type="ECO:0000256" key="1">
    <source>
        <dbReference type="SAM" id="SignalP"/>
    </source>
</evidence>
<evidence type="ECO:0008006" key="4">
    <source>
        <dbReference type="Google" id="ProtNLM"/>
    </source>
</evidence>
<sequence>MLKIIRTLVIGFFLLTGVFSSNTTVIVSTADIFELIPYGWTSQQLCWLYLKSVHTRTTTDRSGRIMTSSSFGNEVVLIFKERLVPGQGAEPHTIDLDINTYSGTKKYSESEDYCTIFVQQLASVLYMRSGDWRRSVRDVTFKNTKCEARKQWCPA</sequence>
<protein>
    <recommendedName>
        <fullName evidence="4">Secreted protein</fullName>
    </recommendedName>
</protein>